<sequence length="23" mass="2701">MDHIVVPLARFILQFLRTFLCAP</sequence>
<dbReference type="EMBL" id="GBRH01261925">
    <property type="protein sequence ID" value="JAD35970.1"/>
    <property type="molecule type" value="Transcribed_RNA"/>
</dbReference>
<dbReference type="AlphaFoldDB" id="A0A0A8ZGU3"/>
<protein>
    <submittedName>
        <fullName evidence="1">Uncharacterized protein</fullName>
    </submittedName>
</protein>
<proteinExistence type="predicted"/>
<reference evidence="1" key="1">
    <citation type="submission" date="2014-09" db="EMBL/GenBank/DDBJ databases">
        <authorList>
            <person name="Magalhaes I.L.F."/>
            <person name="Oliveira U."/>
            <person name="Santos F.R."/>
            <person name="Vidigal T.H.D.A."/>
            <person name="Brescovit A.D."/>
            <person name="Santos A.J."/>
        </authorList>
    </citation>
    <scope>NUCLEOTIDE SEQUENCE</scope>
    <source>
        <tissue evidence="1">Shoot tissue taken approximately 20 cm above the soil surface</tissue>
    </source>
</reference>
<accession>A0A0A8ZGU3</accession>
<reference evidence="1" key="2">
    <citation type="journal article" date="2015" name="Data Brief">
        <title>Shoot transcriptome of the giant reed, Arundo donax.</title>
        <authorList>
            <person name="Barrero R.A."/>
            <person name="Guerrero F.D."/>
            <person name="Moolhuijzen P."/>
            <person name="Goolsby J.A."/>
            <person name="Tidwell J."/>
            <person name="Bellgard S.E."/>
            <person name="Bellgard M.I."/>
        </authorList>
    </citation>
    <scope>NUCLEOTIDE SEQUENCE</scope>
    <source>
        <tissue evidence="1">Shoot tissue taken approximately 20 cm above the soil surface</tissue>
    </source>
</reference>
<evidence type="ECO:0000313" key="1">
    <source>
        <dbReference type="EMBL" id="JAD35970.1"/>
    </source>
</evidence>
<name>A0A0A8ZGU3_ARUDO</name>
<organism evidence="1">
    <name type="scientific">Arundo donax</name>
    <name type="common">Giant reed</name>
    <name type="synonym">Donax arundinaceus</name>
    <dbReference type="NCBI Taxonomy" id="35708"/>
    <lineage>
        <taxon>Eukaryota</taxon>
        <taxon>Viridiplantae</taxon>
        <taxon>Streptophyta</taxon>
        <taxon>Embryophyta</taxon>
        <taxon>Tracheophyta</taxon>
        <taxon>Spermatophyta</taxon>
        <taxon>Magnoliopsida</taxon>
        <taxon>Liliopsida</taxon>
        <taxon>Poales</taxon>
        <taxon>Poaceae</taxon>
        <taxon>PACMAD clade</taxon>
        <taxon>Arundinoideae</taxon>
        <taxon>Arundineae</taxon>
        <taxon>Arundo</taxon>
    </lineage>
</organism>